<dbReference type="Gene3D" id="3.40.50.1820">
    <property type="entry name" value="alpha/beta hydrolase"/>
    <property type="match status" value="1"/>
</dbReference>
<evidence type="ECO:0000259" key="6">
    <source>
        <dbReference type="Pfam" id="PF01764"/>
    </source>
</evidence>
<dbReference type="PANTHER" id="PTHR31828">
    <property type="entry name" value="PHOSPHOLIPASE A1-IIGAMMA"/>
    <property type="match status" value="1"/>
</dbReference>
<sequence>MDLRRYLIHYGEMAQATYDNFISDVRSDYAGDYRYPMKKMFSGVDLNIANPFKYRAVKYVYATSKVELPQSFMVKSLAKQPWSSQCNWIGYVAVATDEGKAMLGRRDIVIAWRGTIQPIEWVKDFQAPLISASNILKWDKDPRVHQGFLSLYNTADFVSAYSKTSAREQVIEEVKRLMQEFKHEETSLTVTGHSLGAALATLNAIDIAANGFNIGDESKERSPVTAFVFASPRVGDRNFKELSESVENLHILKIKNLNDLVPLTPPKESGYADVGKELLLNTLISPFVNRPGGPLSWHNLEAYLHGVAGTQGDKPVFHLEVKRDIALLNKEISNLQPDYLIPPAWRCPRNTGMVKMKDGSWELRDQENEEDD</sequence>
<gene>
    <name evidence="7" type="ORF">JCGZ_12241</name>
</gene>
<dbReference type="InterPro" id="IPR002921">
    <property type="entry name" value="Fungal_lipase-type"/>
</dbReference>
<keyword evidence="8" id="KW-1185">Reference proteome</keyword>
<dbReference type="SUPFAM" id="SSF53474">
    <property type="entry name" value="alpha/beta-Hydrolases"/>
    <property type="match status" value="1"/>
</dbReference>
<dbReference type="AlphaFoldDB" id="A0A067KHQ6"/>
<dbReference type="GO" id="GO:0008970">
    <property type="term" value="F:phospholipase A1 activity"/>
    <property type="evidence" value="ECO:0007669"/>
    <property type="project" value="UniProtKB-UniRule"/>
</dbReference>
<evidence type="ECO:0000256" key="4">
    <source>
        <dbReference type="ARBA" id="ARBA00023098"/>
    </source>
</evidence>
<reference evidence="7 8" key="1">
    <citation type="journal article" date="2014" name="PLoS ONE">
        <title>Global Analysis of Gene Expression Profiles in Physic Nut (Jatropha curcas L.) Seedlings Exposed to Salt Stress.</title>
        <authorList>
            <person name="Zhang L."/>
            <person name="Zhang C."/>
            <person name="Wu P."/>
            <person name="Chen Y."/>
            <person name="Li M."/>
            <person name="Jiang H."/>
            <person name="Wu G."/>
        </authorList>
    </citation>
    <scope>NUCLEOTIDE SEQUENCE [LARGE SCALE GENOMIC DNA]</scope>
    <source>
        <strain evidence="8">cv. GZQX0401</strain>
        <tissue evidence="7">Young leaves</tissue>
    </source>
</reference>
<dbReference type="OrthoDB" id="438440at2759"/>
<dbReference type="InterPro" id="IPR029058">
    <property type="entry name" value="AB_hydrolase_fold"/>
</dbReference>
<dbReference type="CDD" id="cd00519">
    <property type="entry name" value="Lipase_3"/>
    <property type="match status" value="1"/>
</dbReference>
<dbReference type="Pfam" id="PF01764">
    <property type="entry name" value="Lipase_3"/>
    <property type="match status" value="1"/>
</dbReference>
<evidence type="ECO:0000256" key="5">
    <source>
        <dbReference type="RuleBase" id="RU367093"/>
    </source>
</evidence>
<comment type="function">
    <text evidence="5">Acylhydrolase that catalyzes the hydrolysis of phospholipids at the sn-1 position.</text>
</comment>
<dbReference type="EMBL" id="KK914593">
    <property type="protein sequence ID" value="KDP31780.1"/>
    <property type="molecule type" value="Genomic_DNA"/>
</dbReference>
<dbReference type="GO" id="GO:0005737">
    <property type="term" value="C:cytoplasm"/>
    <property type="evidence" value="ECO:0007669"/>
    <property type="project" value="UniProtKB-ARBA"/>
</dbReference>
<organism evidence="7 8">
    <name type="scientific">Jatropha curcas</name>
    <name type="common">Barbados nut</name>
    <dbReference type="NCBI Taxonomy" id="180498"/>
    <lineage>
        <taxon>Eukaryota</taxon>
        <taxon>Viridiplantae</taxon>
        <taxon>Streptophyta</taxon>
        <taxon>Embryophyta</taxon>
        <taxon>Tracheophyta</taxon>
        <taxon>Spermatophyta</taxon>
        <taxon>Magnoliopsida</taxon>
        <taxon>eudicotyledons</taxon>
        <taxon>Gunneridae</taxon>
        <taxon>Pentapetalae</taxon>
        <taxon>rosids</taxon>
        <taxon>fabids</taxon>
        <taxon>Malpighiales</taxon>
        <taxon>Euphorbiaceae</taxon>
        <taxon>Crotonoideae</taxon>
        <taxon>Jatropheae</taxon>
        <taxon>Jatropha</taxon>
    </lineage>
</organism>
<proteinExistence type="inferred from homology"/>
<accession>A0A067KHQ6</accession>
<evidence type="ECO:0000313" key="8">
    <source>
        <dbReference type="Proteomes" id="UP000027138"/>
    </source>
</evidence>
<keyword evidence="3 5" id="KW-0442">Lipid degradation</keyword>
<evidence type="ECO:0000256" key="1">
    <source>
        <dbReference type="ARBA" id="ARBA00010701"/>
    </source>
</evidence>
<name>A0A067KHQ6_JATCU</name>
<dbReference type="PANTHER" id="PTHR31828:SF1">
    <property type="entry name" value="PHOSPHOLIPASE A1-IIGAMMA"/>
    <property type="match status" value="1"/>
</dbReference>
<keyword evidence="2 5" id="KW-0378">Hydrolase</keyword>
<dbReference type="GO" id="GO:0016042">
    <property type="term" value="P:lipid catabolic process"/>
    <property type="evidence" value="ECO:0007669"/>
    <property type="project" value="UniProtKB-UniRule"/>
</dbReference>
<evidence type="ECO:0000256" key="3">
    <source>
        <dbReference type="ARBA" id="ARBA00022963"/>
    </source>
</evidence>
<dbReference type="Proteomes" id="UP000027138">
    <property type="component" value="Unassembled WGS sequence"/>
</dbReference>
<dbReference type="EC" id="3.1.1.-" evidence="5"/>
<feature type="domain" description="Fungal lipase-type" evidence="6">
    <location>
        <begin position="109"/>
        <end position="267"/>
    </location>
</feature>
<evidence type="ECO:0000256" key="2">
    <source>
        <dbReference type="ARBA" id="ARBA00022801"/>
    </source>
</evidence>
<dbReference type="FunFam" id="3.40.50.1820:FF:000065">
    <property type="entry name" value="Phospholipase A1-II 3"/>
    <property type="match status" value="1"/>
</dbReference>
<dbReference type="InterPro" id="IPR033556">
    <property type="entry name" value="PLA"/>
</dbReference>
<evidence type="ECO:0000313" key="7">
    <source>
        <dbReference type="EMBL" id="KDP31780.1"/>
    </source>
</evidence>
<comment type="similarity">
    <text evidence="1 5">Belongs to the AB hydrolase superfamily. Lipase family.</text>
</comment>
<protein>
    <recommendedName>
        <fullName evidence="5">Phospholipase A1</fullName>
        <ecNumber evidence="5">3.1.1.-</ecNumber>
    </recommendedName>
</protein>
<keyword evidence="4 5" id="KW-0443">Lipid metabolism</keyword>